<evidence type="ECO:0000256" key="1">
    <source>
        <dbReference type="SAM" id="MobiDB-lite"/>
    </source>
</evidence>
<feature type="compositionally biased region" description="Polar residues" evidence="1">
    <location>
        <begin position="11"/>
        <end position="23"/>
    </location>
</feature>
<dbReference type="Proteomes" id="UP000199541">
    <property type="component" value="Unassembled WGS sequence"/>
</dbReference>
<dbReference type="InterPro" id="IPR035965">
    <property type="entry name" value="PAS-like_dom_sf"/>
</dbReference>
<protein>
    <submittedName>
        <fullName evidence="3">Aerotaxis receptor</fullName>
    </submittedName>
</protein>
<evidence type="ECO:0000313" key="5">
    <source>
        <dbReference type="Proteomes" id="UP000634647"/>
    </source>
</evidence>
<dbReference type="AlphaFoldDB" id="A0AAN5A141"/>
<evidence type="ECO:0000313" key="3">
    <source>
        <dbReference type="EMBL" id="SDX53868.1"/>
    </source>
</evidence>
<feature type="region of interest" description="Disordered" evidence="1">
    <location>
        <begin position="1"/>
        <end position="26"/>
    </location>
</feature>
<accession>A0AAN5A141</accession>
<organism evidence="2 5">
    <name type="scientific">Allgaiera indica</name>
    <dbReference type="NCBI Taxonomy" id="765699"/>
    <lineage>
        <taxon>Bacteria</taxon>
        <taxon>Pseudomonadati</taxon>
        <taxon>Pseudomonadota</taxon>
        <taxon>Alphaproteobacteria</taxon>
        <taxon>Rhodobacterales</taxon>
        <taxon>Paracoccaceae</taxon>
        <taxon>Allgaiera</taxon>
    </lineage>
</organism>
<keyword evidence="3" id="KW-0675">Receptor</keyword>
<gene>
    <name evidence="2" type="ORF">GCM10008024_33290</name>
    <name evidence="3" type="ORF">SAMN05444006_11949</name>
</gene>
<sequence>MKNTVMGPDTSPDTRSIRSSSRPNAGEAPFAIHEIFYSRTDPRGVIQSGNDVFQRVADYPWDRLIGAPHKVIRHPDMPRAVFWLLWQTIQQGRPIGAYVKNRHPTGCITGSSPP</sequence>
<evidence type="ECO:0000313" key="4">
    <source>
        <dbReference type="Proteomes" id="UP000199541"/>
    </source>
</evidence>
<reference evidence="3 4" key="2">
    <citation type="submission" date="2016-10" db="EMBL/GenBank/DDBJ databases">
        <authorList>
            <person name="Varghese N."/>
            <person name="Submissions S."/>
        </authorList>
    </citation>
    <scope>NUCLEOTIDE SEQUENCE [LARGE SCALE GENOMIC DNA]</scope>
    <source>
        <strain evidence="3 4">DSM 24802</strain>
    </source>
</reference>
<proteinExistence type="predicted"/>
<name>A0AAN5A141_9RHOB</name>
<reference evidence="2" key="3">
    <citation type="submission" date="2023-06" db="EMBL/GenBank/DDBJ databases">
        <authorList>
            <person name="Sun Q."/>
            <person name="Zhou Y."/>
        </authorList>
    </citation>
    <scope>NUCLEOTIDE SEQUENCE</scope>
    <source>
        <strain evidence="2">CGMCC 1.10859</strain>
    </source>
</reference>
<dbReference type="Proteomes" id="UP000634647">
    <property type="component" value="Unassembled WGS sequence"/>
</dbReference>
<dbReference type="Gene3D" id="3.30.450.20">
    <property type="entry name" value="PAS domain"/>
    <property type="match status" value="1"/>
</dbReference>
<dbReference type="EMBL" id="BNAB01000019">
    <property type="protein sequence ID" value="GHE04812.1"/>
    <property type="molecule type" value="Genomic_DNA"/>
</dbReference>
<reference evidence="2" key="1">
    <citation type="journal article" date="2014" name="Int. J. Syst. Evol. Microbiol.">
        <title>Complete genome sequence of Corynebacterium casei LMG S-19264T (=DSM 44701T), isolated from a smear-ripened cheese.</title>
        <authorList>
            <consortium name="US DOE Joint Genome Institute (JGI-PGF)"/>
            <person name="Walter F."/>
            <person name="Albersmeier A."/>
            <person name="Kalinowski J."/>
            <person name="Ruckert C."/>
        </authorList>
    </citation>
    <scope>NUCLEOTIDE SEQUENCE</scope>
    <source>
        <strain evidence="2">CGMCC 1.10859</strain>
    </source>
</reference>
<dbReference type="RefSeq" id="WP_051645831.1">
    <property type="nucleotide sequence ID" value="NZ_BNAB01000019.1"/>
</dbReference>
<comment type="caution">
    <text evidence="2">The sequence shown here is derived from an EMBL/GenBank/DDBJ whole genome shotgun (WGS) entry which is preliminary data.</text>
</comment>
<keyword evidence="4" id="KW-1185">Reference proteome</keyword>
<dbReference type="SUPFAM" id="SSF55785">
    <property type="entry name" value="PYP-like sensor domain (PAS domain)"/>
    <property type="match status" value="1"/>
</dbReference>
<dbReference type="EMBL" id="FNOB01000019">
    <property type="protein sequence ID" value="SDX53868.1"/>
    <property type="molecule type" value="Genomic_DNA"/>
</dbReference>
<evidence type="ECO:0000313" key="2">
    <source>
        <dbReference type="EMBL" id="GHE04812.1"/>
    </source>
</evidence>